<comment type="caution">
    <text evidence="2">The sequence shown here is derived from an EMBL/GenBank/DDBJ whole genome shotgun (WGS) entry which is preliminary data.</text>
</comment>
<dbReference type="STRING" id="1182545.A0A072PXI5"/>
<dbReference type="HOGENOM" id="CLU_297352_0_0_1"/>
<protein>
    <submittedName>
        <fullName evidence="2">Uncharacterized protein</fullName>
    </submittedName>
</protein>
<gene>
    <name evidence="2" type="ORF">A1O9_05130</name>
</gene>
<dbReference type="OrthoDB" id="5389734at2759"/>
<dbReference type="VEuPathDB" id="FungiDB:A1O9_05130"/>
<evidence type="ECO:0000256" key="1">
    <source>
        <dbReference type="SAM" id="MobiDB-lite"/>
    </source>
</evidence>
<name>A0A072PXI5_9EURO</name>
<sequence length="979" mass="105900">MSTDGSKGSNGGQALVRAPIHPVAQLQKPFEESMLESLNDLLDQDVPLDALTRRTMLLEAPTYNRVIAGRWKQKPGEKYHPLWKLIAQMSFGMHLLAENMALSEEEVMRILQSHVDDIDGFLERTTEDLELAQSDIHERLRCLKLPLAHGEVFDRMLEDRAFRASILDGNEKIDHVISRTKRAAKDALKDVQKGFDATNTLEKYLAKLQNSWQRESPEHEAVLVAMLGNAEGWRRAFLELHLEGNKLAGSLKKLGEVVAEMQRRAAAVSRNIVAKQQRPKHPTSHRSAMLSQSGPVPEHKPLPTEPGQIKSSRTSSRSTNMTGFSSRPGSGNRPSQGLSGGQSPESRRNASTDMTHRSITYQAEAEHPIELPADVPEEVLRQAPVSVKNRMSLTLGLAVKDKSEHRISSVYYPRALGDLLKTPAASQLLGSPKATANAATPLSAVITSPTYMLEAQADYFADSENTPTFGKAQSENKHGLITSPIFEAAARGSVRASIVEPASRTRTRSSSIRSPAFTSHPAVMAMAIPPAELPASSASLMPEDVSDTGKVSAPSSIGEPGPEMADTETTRPVSASEPGVRVEDSGFAVSVVPASAEGETFAAATIRTDQVQNDAVSVSGAQDQNPNQDKQLSSSPKQEESPRPLEQIPKIPTQSPRPPPVPETTRTVDAKDEEVEIIIHINESDVSKEPFCAELEATAPVKMQIPQDFGPVELEAPVQTFKLPPRPIAASQNPDKEVPRASIRQLDDFFKLPTEQSIKPGMKPNDFGKSMAPEPIRPLKLKLAKKDGKVVPVPISSPATPISGRQRESPGPSKLRMDVVADIIETMSNTPPGSPVHDNRSSGASSNSAQRWSHRSTRSLGPPDQAPAPPGPGGRQMVNPDFAAAGQFEGERKMKQKKKSSGFVNMNKEKWKNLFLNNGSSTNASSSSGASLATKSERTTSTTRPSSEAVPAAEMLTGSGKDVLWFKGESKKALGVSSA</sequence>
<accession>A0A072PXI5</accession>
<dbReference type="Proteomes" id="UP000027920">
    <property type="component" value="Unassembled WGS sequence"/>
</dbReference>
<evidence type="ECO:0000313" key="2">
    <source>
        <dbReference type="EMBL" id="KEF60280.1"/>
    </source>
</evidence>
<feature type="region of interest" description="Disordered" evidence="1">
    <location>
        <begin position="269"/>
        <end position="353"/>
    </location>
</feature>
<evidence type="ECO:0000313" key="3">
    <source>
        <dbReference type="Proteomes" id="UP000027920"/>
    </source>
</evidence>
<feature type="compositionally biased region" description="Polar residues" evidence="1">
    <location>
        <begin position="841"/>
        <end position="851"/>
    </location>
</feature>
<dbReference type="RefSeq" id="XP_013262870.1">
    <property type="nucleotide sequence ID" value="XM_013407416.1"/>
</dbReference>
<feature type="compositionally biased region" description="Polar residues" evidence="1">
    <location>
        <begin position="615"/>
        <end position="636"/>
    </location>
</feature>
<dbReference type="EMBL" id="AMGV01000003">
    <property type="protein sequence ID" value="KEF60280.1"/>
    <property type="molecule type" value="Genomic_DNA"/>
</dbReference>
<dbReference type="GeneID" id="25280057"/>
<feature type="region of interest" description="Disordered" evidence="1">
    <location>
        <begin position="537"/>
        <end position="580"/>
    </location>
</feature>
<feature type="compositionally biased region" description="Low complexity" evidence="1">
    <location>
        <begin position="916"/>
        <end position="948"/>
    </location>
</feature>
<reference evidence="2 3" key="1">
    <citation type="submission" date="2013-03" db="EMBL/GenBank/DDBJ databases">
        <title>The Genome Sequence of Exophiala aquamarina CBS 119918.</title>
        <authorList>
            <consortium name="The Broad Institute Genomics Platform"/>
            <person name="Cuomo C."/>
            <person name="de Hoog S."/>
            <person name="Gorbushina A."/>
            <person name="Walker B."/>
            <person name="Young S.K."/>
            <person name="Zeng Q."/>
            <person name="Gargeya S."/>
            <person name="Fitzgerald M."/>
            <person name="Haas B."/>
            <person name="Abouelleil A."/>
            <person name="Allen A.W."/>
            <person name="Alvarado L."/>
            <person name="Arachchi H.M."/>
            <person name="Berlin A.M."/>
            <person name="Chapman S.B."/>
            <person name="Gainer-Dewar J."/>
            <person name="Goldberg J."/>
            <person name="Griggs A."/>
            <person name="Gujja S."/>
            <person name="Hansen M."/>
            <person name="Howarth C."/>
            <person name="Imamovic A."/>
            <person name="Ireland A."/>
            <person name="Larimer J."/>
            <person name="McCowan C."/>
            <person name="Murphy C."/>
            <person name="Pearson M."/>
            <person name="Poon T.W."/>
            <person name="Priest M."/>
            <person name="Roberts A."/>
            <person name="Saif S."/>
            <person name="Shea T."/>
            <person name="Sisk P."/>
            <person name="Sykes S."/>
            <person name="Wortman J."/>
            <person name="Nusbaum C."/>
            <person name="Birren B."/>
        </authorList>
    </citation>
    <scope>NUCLEOTIDE SEQUENCE [LARGE SCALE GENOMIC DNA]</scope>
    <source>
        <strain evidence="2 3">CBS 119918</strain>
    </source>
</reference>
<feature type="region of interest" description="Disordered" evidence="1">
    <location>
        <begin position="750"/>
        <end position="960"/>
    </location>
</feature>
<organism evidence="2 3">
    <name type="scientific">Exophiala aquamarina CBS 119918</name>
    <dbReference type="NCBI Taxonomy" id="1182545"/>
    <lineage>
        <taxon>Eukaryota</taxon>
        <taxon>Fungi</taxon>
        <taxon>Dikarya</taxon>
        <taxon>Ascomycota</taxon>
        <taxon>Pezizomycotina</taxon>
        <taxon>Eurotiomycetes</taxon>
        <taxon>Chaetothyriomycetidae</taxon>
        <taxon>Chaetothyriales</taxon>
        <taxon>Herpotrichiellaceae</taxon>
        <taxon>Exophiala</taxon>
    </lineage>
</organism>
<feature type="compositionally biased region" description="Polar residues" evidence="1">
    <location>
        <begin position="320"/>
        <end position="344"/>
    </location>
</feature>
<feature type="compositionally biased region" description="Polar residues" evidence="1">
    <location>
        <begin position="285"/>
        <end position="294"/>
    </location>
</feature>
<dbReference type="AlphaFoldDB" id="A0A072PXI5"/>
<feature type="region of interest" description="Disordered" evidence="1">
    <location>
        <begin position="615"/>
        <end position="672"/>
    </location>
</feature>
<keyword evidence="3" id="KW-1185">Reference proteome</keyword>
<proteinExistence type="predicted"/>